<keyword evidence="6" id="KW-1003">Cell membrane</keyword>
<dbReference type="PANTHER" id="PTHR30558:SF12">
    <property type="entry name" value="BIOPOLYMER TRANSPORT PROTEIN EXBD"/>
    <property type="match status" value="1"/>
</dbReference>
<keyword evidence="7" id="KW-0997">Cell inner membrane</keyword>
<dbReference type="Pfam" id="PF02472">
    <property type="entry name" value="ExbD"/>
    <property type="match status" value="1"/>
</dbReference>
<evidence type="ECO:0000256" key="9">
    <source>
        <dbReference type="ARBA" id="ARBA00022927"/>
    </source>
</evidence>
<evidence type="ECO:0000256" key="1">
    <source>
        <dbReference type="ARBA" id="ARBA00003540"/>
    </source>
</evidence>
<keyword evidence="8 12" id="KW-0812">Transmembrane</keyword>
<dbReference type="InterPro" id="IPR003400">
    <property type="entry name" value="ExbD"/>
</dbReference>
<reference evidence="13 14" key="1">
    <citation type="submission" date="2019-03" db="EMBL/GenBank/DDBJ databases">
        <title>Genomic Encyclopedia of Type Strains, Phase IV (KMG-IV): sequencing the most valuable type-strain genomes for metagenomic binning, comparative biology and taxonomic classification.</title>
        <authorList>
            <person name="Goeker M."/>
        </authorList>
    </citation>
    <scope>NUCLEOTIDE SEQUENCE [LARGE SCALE GENOMIC DNA]</scope>
    <source>
        <strain evidence="13 14">DSM 19580</strain>
    </source>
</reference>
<protein>
    <submittedName>
        <fullName evidence="13">Outer membrane transport energization protein ExbD</fullName>
    </submittedName>
</protein>
<dbReference type="PANTHER" id="PTHR30558">
    <property type="entry name" value="EXBD MEMBRANE COMPONENT OF PMF-DRIVEN MACROMOLECULE IMPORT SYSTEM"/>
    <property type="match status" value="1"/>
</dbReference>
<evidence type="ECO:0000256" key="5">
    <source>
        <dbReference type="ARBA" id="ARBA00022448"/>
    </source>
</evidence>
<evidence type="ECO:0000256" key="12">
    <source>
        <dbReference type="RuleBase" id="RU003879"/>
    </source>
</evidence>
<organism evidence="13 14">
    <name type="scientific">Biostraticola tofi</name>
    <dbReference type="NCBI Taxonomy" id="466109"/>
    <lineage>
        <taxon>Bacteria</taxon>
        <taxon>Pseudomonadati</taxon>
        <taxon>Pseudomonadota</taxon>
        <taxon>Gammaproteobacteria</taxon>
        <taxon>Enterobacterales</taxon>
        <taxon>Bruguierivoracaceae</taxon>
        <taxon>Biostraticola</taxon>
    </lineage>
</organism>
<evidence type="ECO:0000256" key="8">
    <source>
        <dbReference type="ARBA" id="ARBA00022692"/>
    </source>
</evidence>
<accession>A0A4R3Z4V7</accession>
<evidence type="ECO:0000256" key="11">
    <source>
        <dbReference type="ARBA" id="ARBA00023136"/>
    </source>
</evidence>
<dbReference type="EMBL" id="SMCR01000002">
    <property type="protein sequence ID" value="TCV98948.1"/>
    <property type="molecule type" value="Genomic_DNA"/>
</dbReference>
<evidence type="ECO:0000256" key="10">
    <source>
        <dbReference type="ARBA" id="ARBA00022989"/>
    </source>
</evidence>
<keyword evidence="14" id="KW-1185">Reference proteome</keyword>
<keyword evidence="9 12" id="KW-0653">Protein transport</keyword>
<dbReference type="GO" id="GO:0015031">
    <property type="term" value="P:protein transport"/>
    <property type="evidence" value="ECO:0007669"/>
    <property type="project" value="UniProtKB-KW"/>
</dbReference>
<proteinExistence type="inferred from homology"/>
<comment type="subcellular location">
    <subcellularLocation>
        <location evidence="2">Cell inner membrane</location>
        <topology evidence="2">Single-pass type II membrane protein</topology>
    </subcellularLocation>
    <subcellularLocation>
        <location evidence="12">Cell membrane</location>
        <topology evidence="12">Single-pass type II membrane protein</topology>
    </subcellularLocation>
</comment>
<evidence type="ECO:0000256" key="4">
    <source>
        <dbReference type="ARBA" id="ARBA00011471"/>
    </source>
</evidence>
<comment type="caution">
    <text evidence="13">The sequence shown here is derived from an EMBL/GenBank/DDBJ whole genome shotgun (WGS) entry which is preliminary data.</text>
</comment>
<keyword evidence="10" id="KW-1133">Transmembrane helix</keyword>
<evidence type="ECO:0000256" key="7">
    <source>
        <dbReference type="ARBA" id="ARBA00022519"/>
    </source>
</evidence>
<gene>
    <name evidence="13" type="ORF">EDC52_102271</name>
</gene>
<evidence type="ECO:0000256" key="6">
    <source>
        <dbReference type="ARBA" id="ARBA00022475"/>
    </source>
</evidence>
<comment type="similarity">
    <text evidence="3 12">Belongs to the ExbD/TolR family.</text>
</comment>
<evidence type="ECO:0000256" key="2">
    <source>
        <dbReference type="ARBA" id="ARBA00004249"/>
    </source>
</evidence>
<evidence type="ECO:0000313" key="14">
    <source>
        <dbReference type="Proteomes" id="UP000295719"/>
    </source>
</evidence>
<keyword evidence="5 12" id="KW-0813">Transport</keyword>
<dbReference type="AlphaFoldDB" id="A0A4R3Z4V7"/>
<dbReference type="GO" id="GO:0022857">
    <property type="term" value="F:transmembrane transporter activity"/>
    <property type="evidence" value="ECO:0007669"/>
    <property type="project" value="InterPro"/>
</dbReference>
<dbReference type="RefSeq" id="WP_230467964.1">
    <property type="nucleotide sequence ID" value="NZ_SMCR01000002.1"/>
</dbReference>
<comment type="function">
    <text evidence="1">Involved in the TonB-dependent energy-dependent transport of various receptor-bound substrates.</text>
</comment>
<sequence length="112" mass="12002">MLVLLVVFIVTAPLLTNAIPLKLPQTNAVAPPDQAKPLVVSVDKQGNYFLDTEPLSLEEVGARVREAHSQDPARGVQLRADENVVYAKVAQAMAVIQQSGITRLAVMTDAKG</sequence>
<evidence type="ECO:0000256" key="3">
    <source>
        <dbReference type="ARBA" id="ARBA00005811"/>
    </source>
</evidence>
<evidence type="ECO:0000313" key="13">
    <source>
        <dbReference type="EMBL" id="TCV98948.1"/>
    </source>
</evidence>
<dbReference type="Gene3D" id="3.30.420.270">
    <property type="match status" value="1"/>
</dbReference>
<keyword evidence="11" id="KW-0472">Membrane</keyword>
<name>A0A4R3Z4V7_9GAMM</name>
<dbReference type="Proteomes" id="UP000295719">
    <property type="component" value="Unassembled WGS sequence"/>
</dbReference>
<dbReference type="GO" id="GO:0005886">
    <property type="term" value="C:plasma membrane"/>
    <property type="evidence" value="ECO:0007669"/>
    <property type="project" value="UniProtKB-SubCell"/>
</dbReference>
<comment type="subunit">
    <text evidence="4">The accessory proteins ExbB and ExbD seem to form a complex with TonB.</text>
</comment>